<dbReference type="InterPro" id="IPR012458">
    <property type="entry name" value="DUF1664"/>
</dbReference>
<organism evidence="3">
    <name type="scientific">Salvia splendens</name>
    <name type="common">Scarlet sage</name>
    <dbReference type="NCBI Taxonomy" id="180675"/>
    <lineage>
        <taxon>Eukaryota</taxon>
        <taxon>Viridiplantae</taxon>
        <taxon>Streptophyta</taxon>
        <taxon>Embryophyta</taxon>
        <taxon>Tracheophyta</taxon>
        <taxon>Spermatophyta</taxon>
        <taxon>Magnoliopsida</taxon>
        <taxon>eudicotyledons</taxon>
        <taxon>Gunneridae</taxon>
        <taxon>Pentapetalae</taxon>
        <taxon>asterids</taxon>
        <taxon>lamiids</taxon>
        <taxon>Lamiales</taxon>
        <taxon>Lamiaceae</taxon>
        <taxon>Nepetoideae</taxon>
        <taxon>Mentheae</taxon>
        <taxon>Salviinae</taxon>
        <taxon>Salvia</taxon>
        <taxon>Salvia subgen. Calosphace</taxon>
        <taxon>core Calosphace</taxon>
    </lineage>
</organism>
<dbReference type="Pfam" id="PF07889">
    <property type="entry name" value="DUF1664"/>
    <property type="match status" value="1"/>
</dbReference>
<protein>
    <recommendedName>
        <fullName evidence="2">DUF1664 domain-containing protein</fullName>
    </recommendedName>
</protein>
<proteinExistence type="predicted"/>
<evidence type="ECO:0000313" key="4">
    <source>
        <dbReference type="Proteomes" id="UP000298416"/>
    </source>
</evidence>
<evidence type="ECO:0000313" key="3">
    <source>
        <dbReference type="EMBL" id="KAG6399189.1"/>
    </source>
</evidence>
<comment type="caution">
    <text evidence="3">The sequence shown here is derived from an EMBL/GenBank/DDBJ whole genome shotgun (WGS) entry which is preliminary data.</text>
</comment>
<dbReference type="Proteomes" id="UP000298416">
    <property type="component" value="Unassembled WGS sequence"/>
</dbReference>
<keyword evidence="1" id="KW-0472">Membrane</keyword>
<feature type="transmembrane region" description="Helical" evidence="1">
    <location>
        <begin position="7"/>
        <end position="26"/>
    </location>
</feature>
<reference evidence="3" key="1">
    <citation type="submission" date="2018-01" db="EMBL/GenBank/DDBJ databases">
        <authorList>
            <person name="Mao J.F."/>
        </authorList>
    </citation>
    <scope>NUCLEOTIDE SEQUENCE</scope>
    <source>
        <strain evidence="3">Huo1</strain>
        <tissue evidence="3">Leaf</tissue>
    </source>
</reference>
<accession>A0A8X8WSB2</accession>
<feature type="transmembrane region" description="Helical" evidence="1">
    <location>
        <begin position="93"/>
        <end position="113"/>
    </location>
</feature>
<name>A0A8X8WSB2_SALSN</name>
<dbReference type="PANTHER" id="PTHR46667">
    <property type="entry name" value="OS05G0182700 PROTEIN"/>
    <property type="match status" value="1"/>
</dbReference>
<keyword evidence="1" id="KW-1133">Transmembrane helix</keyword>
<dbReference type="PANTHER" id="PTHR46667:SF6">
    <property type="entry name" value="OS01G0185100 PROTEIN"/>
    <property type="match status" value="1"/>
</dbReference>
<evidence type="ECO:0000259" key="2">
    <source>
        <dbReference type="Pfam" id="PF07889"/>
    </source>
</evidence>
<keyword evidence="4" id="KW-1185">Reference proteome</keyword>
<feature type="domain" description="DUF1664" evidence="2">
    <location>
        <begin position="92"/>
        <end position="152"/>
    </location>
</feature>
<evidence type="ECO:0000256" key="1">
    <source>
        <dbReference type="SAM" id="Phobius"/>
    </source>
</evidence>
<keyword evidence="1" id="KW-0812">Transmembrane</keyword>
<reference evidence="3" key="2">
    <citation type="submission" date="2020-08" db="EMBL/GenBank/DDBJ databases">
        <title>Plant Genome Project.</title>
        <authorList>
            <person name="Zhang R.-G."/>
        </authorList>
    </citation>
    <scope>NUCLEOTIDE SEQUENCE</scope>
    <source>
        <strain evidence="3">Huo1</strain>
        <tissue evidence="3">Leaf</tissue>
    </source>
</reference>
<gene>
    <name evidence="3" type="ORF">SASPL_140665</name>
</gene>
<sequence>MAMQAGIGLSRIFLIAGAGYTGTILLKNGKLSDVLGELQNLVKGMEKSGESEGDSDYSDAIATQVRRLAMEVRQLASSRQITVLNGNSTQSNLASLIVPAAAVGAVGYGYMWWNGLSFSDLMYVTKQNMTNAVSNLTKHLDHVSDALAVTDAHADLSQISFDLNALHQIVSGLDRKLHSLEDKQEFANAGVMYLCGIVNGKRMPMPERIQDQFKLAGNTMQNLMVPHLFIT</sequence>
<dbReference type="EMBL" id="PNBA02000015">
    <property type="protein sequence ID" value="KAG6399189.1"/>
    <property type="molecule type" value="Genomic_DNA"/>
</dbReference>
<dbReference type="AlphaFoldDB" id="A0A8X8WSB2"/>